<feature type="domain" description="TauD/TfdA-like" evidence="4">
    <location>
        <begin position="29"/>
        <end position="321"/>
    </location>
</feature>
<dbReference type="PANTHER" id="PTHR10696:SF56">
    <property type="entry name" value="TAUD_TFDA-LIKE DOMAIN-CONTAINING PROTEIN"/>
    <property type="match status" value="1"/>
</dbReference>
<dbReference type="EMBL" id="VLLG01000007">
    <property type="protein sequence ID" value="TWI82136.1"/>
    <property type="molecule type" value="Genomic_DNA"/>
</dbReference>
<comment type="cofactor">
    <cofactor evidence="1">
        <name>Fe(2+)</name>
        <dbReference type="ChEBI" id="CHEBI:29033"/>
    </cofactor>
</comment>
<accession>A0A562SN98</accession>
<dbReference type="InterPro" id="IPR003819">
    <property type="entry name" value="TauD/TfdA-like"/>
</dbReference>
<dbReference type="Pfam" id="PF02668">
    <property type="entry name" value="TauD"/>
    <property type="match status" value="1"/>
</dbReference>
<keyword evidence="2" id="KW-0560">Oxidoreductase</keyword>
<dbReference type="InterPro" id="IPR050411">
    <property type="entry name" value="AlphaKG_dependent_hydroxylases"/>
</dbReference>
<name>A0A562SN98_CHIJA</name>
<organism evidence="5 6">
    <name type="scientific">Chitinophaga japonensis</name>
    <name type="common">Flexibacter japonensis</name>
    <dbReference type="NCBI Taxonomy" id="104662"/>
    <lineage>
        <taxon>Bacteria</taxon>
        <taxon>Pseudomonadati</taxon>
        <taxon>Bacteroidota</taxon>
        <taxon>Chitinophagia</taxon>
        <taxon>Chitinophagales</taxon>
        <taxon>Chitinophagaceae</taxon>
        <taxon>Chitinophaga</taxon>
    </lineage>
</organism>
<reference evidence="5 6" key="1">
    <citation type="journal article" date="2013" name="Stand. Genomic Sci.">
        <title>Genomic Encyclopedia of Type Strains, Phase I: The one thousand microbial genomes (KMG-I) project.</title>
        <authorList>
            <person name="Kyrpides N.C."/>
            <person name="Woyke T."/>
            <person name="Eisen J.A."/>
            <person name="Garrity G."/>
            <person name="Lilburn T.G."/>
            <person name="Beck B.J."/>
            <person name="Whitman W.B."/>
            <person name="Hugenholtz P."/>
            <person name="Klenk H.P."/>
        </authorList>
    </citation>
    <scope>NUCLEOTIDE SEQUENCE [LARGE SCALE GENOMIC DNA]</scope>
    <source>
        <strain evidence="5 6">DSM 13484</strain>
    </source>
</reference>
<keyword evidence="6" id="KW-1185">Reference proteome</keyword>
<proteinExistence type="predicted"/>
<dbReference type="AlphaFoldDB" id="A0A562SN98"/>
<dbReference type="GO" id="GO:0016706">
    <property type="term" value="F:2-oxoglutarate-dependent dioxygenase activity"/>
    <property type="evidence" value="ECO:0007669"/>
    <property type="project" value="UniProtKB-ARBA"/>
</dbReference>
<comment type="caution">
    <text evidence="5">The sequence shown here is derived from an EMBL/GenBank/DDBJ whole genome shotgun (WGS) entry which is preliminary data.</text>
</comment>
<keyword evidence="3" id="KW-0045">Antibiotic biosynthesis</keyword>
<dbReference type="RefSeq" id="WP_145719330.1">
    <property type="nucleotide sequence ID" value="NZ_BAAAFY010000003.1"/>
</dbReference>
<evidence type="ECO:0000313" key="5">
    <source>
        <dbReference type="EMBL" id="TWI82136.1"/>
    </source>
</evidence>
<evidence type="ECO:0000256" key="1">
    <source>
        <dbReference type="ARBA" id="ARBA00001954"/>
    </source>
</evidence>
<sequence length="327" mass="37253">MESILAKHIGTLPQIDESAFPLSIRFEEGTPVEEFIAWYRTNKAWLDDSLLKSGAILVQGVAIDNVDKFQHVTQSLGTKFRDYLDGSYPRRNLKGHVYISTEYDAGYNITMHNELSYSAKWPSQLIFGCITPPGSGGETPLVDSRTVYKIMPPEILEEFERKQLRYIRNLHAGQGMGPSWKDTFGTDDKSVVEQHCTDIDIKYEWRDNDNLRLINIRPATRVHPVTGEKVWFNQADQYHPTHFPEEVYETLMLMADGVEEDLPLFVSFGDGTKIPEATIHEIIQTIDTAVVVRPWCKGDFVIVENMLVAHGRKAYTGDRQIVVSMVE</sequence>
<gene>
    <name evidence="5" type="ORF">LX66_5454</name>
</gene>
<dbReference type="InterPro" id="IPR042098">
    <property type="entry name" value="TauD-like_sf"/>
</dbReference>
<evidence type="ECO:0000313" key="6">
    <source>
        <dbReference type="Proteomes" id="UP000316778"/>
    </source>
</evidence>
<protein>
    <submittedName>
        <fullName evidence="5">TfdA family taurine catabolism dioxygenase TauD</fullName>
    </submittedName>
</protein>
<dbReference type="OrthoDB" id="9769888at2"/>
<dbReference type="GO" id="GO:0017000">
    <property type="term" value="P:antibiotic biosynthetic process"/>
    <property type="evidence" value="ECO:0007669"/>
    <property type="project" value="UniProtKB-KW"/>
</dbReference>
<dbReference type="PANTHER" id="PTHR10696">
    <property type="entry name" value="GAMMA-BUTYROBETAINE HYDROXYLASE-RELATED"/>
    <property type="match status" value="1"/>
</dbReference>
<dbReference type="Gene3D" id="3.60.130.10">
    <property type="entry name" value="Clavaminate synthase-like"/>
    <property type="match status" value="1"/>
</dbReference>
<keyword evidence="5" id="KW-0223">Dioxygenase</keyword>
<evidence type="ECO:0000256" key="3">
    <source>
        <dbReference type="ARBA" id="ARBA00023194"/>
    </source>
</evidence>
<dbReference type="SUPFAM" id="SSF51197">
    <property type="entry name" value="Clavaminate synthase-like"/>
    <property type="match status" value="1"/>
</dbReference>
<dbReference type="Proteomes" id="UP000316778">
    <property type="component" value="Unassembled WGS sequence"/>
</dbReference>
<evidence type="ECO:0000256" key="2">
    <source>
        <dbReference type="ARBA" id="ARBA00023002"/>
    </source>
</evidence>
<evidence type="ECO:0000259" key="4">
    <source>
        <dbReference type="Pfam" id="PF02668"/>
    </source>
</evidence>